<name>A0ABQ4NN57_9RHOB</name>
<organism evidence="1 2">
    <name type="scientific">Jannaschia pagri</name>
    <dbReference type="NCBI Taxonomy" id="2829797"/>
    <lineage>
        <taxon>Bacteria</taxon>
        <taxon>Pseudomonadati</taxon>
        <taxon>Pseudomonadota</taxon>
        <taxon>Alphaproteobacteria</taxon>
        <taxon>Rhodobacterales</taxon>
        <taxon>Roseobacteraceae</taxon>
        <taxon>Jannaschia</taxon>
    </lineage>
</organism>
<reference evidence="1 2" key="1">
    <citation type="submission" date="2021-05" db="EMBL/GenBank/DDBJ databases">
        <title>Bacteria Genome sequencing.</title>
        <authorList>
            <person name="Takabe Y."/>
            <person name="Nakajima Y."/>
            <person name="Suzuki S."/>
            <person name="Shiozaki T."/>
        </authorList>
    </citation>
    <scope>NUCLEOTIDE SEQUENCE [LARGE SCALE GENOMIC DNA]</scope>
    <source>
        <strain evidence="1 2">AI_62</strain>
    </source>
</reference>
<accession>A0ABQ4NN57</accession>
<evidence type="ECO:0000313" key="2">
    <source>
        <dbReference type="Proteomes" id="UP000786693"/>
    </source>
</evidence>
<evidence type="ECO:0000313" key="1">
    <source>
        <dbReference type="EMBL" id="GIT95848.1"/>
    </source>
</evidence>
<keyword evidence="2" id="KW-1185">Reference proteome</keyword>
<dbReference type="Proteomes" id="UP000786693">
    <property type="component" value="Unassembled WGS sequence"/>
</dbReference>
<gene>
    <name evidence="1" type="ORF">JANAI62_24710</name>
</gene>
<comment type="caution">
    <text evidence="1">The sequence shown here is derived from an EMBL/GenBank/DDBJ whole genome shotgun (WGS) entry which is preliminary data.</text>
</comment>
<dbReference type="SUPFAM" id="SSF53448">
    <property type="entry name" value="Nucleotide-diphospho-sugar transferases"/>
    <property type="match status" value="1"/>
</dbReference>
<dbReference type="GO" id="GO:0016740">
    <property type="term" value="F:transferase activity"/>
    <property type="evidence" value="ECO:0007669"/>
    <property type="project" value="UniProtKB-KW"/>
</dbReference>
<keyword evidence="1" id="KW-0808">Transferase</keyword>
<sequence length="229" mass="25001">MGLCAQRNTVIAALPQDAIVLFLDDDFLLGDGSVSAVRKLFDDRPDVAVATGRVLADGIGGPGLTHDEGLSILNQAPPAAGVMTDTYNAYGCNMAIRVATASENDLWFDTDLPFYGWLEDVDMSRKLAAHGAVVKIDGLYGVHLGTKKGRSRGVPLGYSQIANPLYLVKRGTMSRRKAYRLMGRNILANVARTPRPEAWIDRFGRLRGNILAFVDLLRGRMSPTRIRDL</sequence>
<dbReference type="InterPro" id="IPR029044">
    <property type="entry name" value="Nucleotide-diphossugar_trans"/>
</dbReference>
<proteinExistence type="predicted"/>
<dbReference type="Gene3D" id="3.90.550.10">
    <property type="entry name" value="Spore Coat Polysaccharide Biosynthesis Protein SpsA, Chain A"/>
    <property type="match status" value="1"/>
</dbReference>
<dbReference type="CDD" id="cd00761">
    <property type="entry name" value="Glyco_tranf_GTA_type"/>
    <property type="match status" value="1"/>
</dbReference>
<dbReference type="EMBL" id="BPFH01000004">
    <property type="protein sequence ID" value="GIT95848.1"/>
    <property type="molecule type" value="Genomic_DNA"/>
</dbReference>
<protein>
    <submittedName>
        <fullName evidence="1">Glycosyl transferase</fullName>
    </submittedName>
</protein>